<evidence type="ECO:0000313" key="8">
    <source>
        <dbReference type="EMBL" id="KAF5859912.1"/>
    </source>
</evidence>
<dbReference type="Proteomes" id="UP000541154">
    <property type="component" value="Unassembled WGS sequence"/>
</dbReference>
<evidence type="ECO:0000256" key="6">
    <source>
        <dbReference type="SAM" id="Phobius"/>
    </source>
</evidence>
<feature type="transmembrane region" description="Helical" evidence="6">
    <location>
        <begin position="564"/>
        <end position="584"/>
    </location>
</feature>
<feature type="transmembrane region" description="Helical" evidence="6">
    <location>
        <begin position="105"/>
        <end position="126"/>
    </location>
</feature>
<accession>A0A8H6A1N5</accession>
<dbReference type="GO" id="GO:0022857">
    <property type="term" value="F:transmembrane transporter activity"/>
    <property type="evidence" value="ECO:0007669"/>
    <property type="project" value="InterPro"/>
</dbReference>
<feature type="transmembrane region" description="Helical" evidence="6">
    <location>
        <begin position="46"/>
        <end position="66"/>
    </location>
</feature>
<feature type="transmembrane region" description="Helical" evidence="6">
    <location>
        <begin position="180"/>
        <end position="203"/>
    </location>
</feature>
<comment type="subcellular location">
    <subcellularLocation>
        <location evidence="1">Membrane</location>
        <topology evidence="1">Multi-pass membrane protein</topology>
    </subcellularLocation>
</comment>
<dbReference type="Pfam" id="PF13520">
    <property type="entry name" value="AA_permease_2"/>
    <property type="match status" value="1"/>
</dbReference>
<feature type="transmembrane region" description="Helical" evidence="6">
    <location>
        <begin position="771"/>
        <end position="789"/>
    </location>
</feature>
<dbReference type="InterPro" id="IPR002293">
    <property type="entry name" value="AA/rel_permease1"/>
</dbReference>
<name>A0A8H6A1N5_PETAA</name>
<feature type="transmembrane region" description="Helical" evidence="6">
    <location>
        <begin position="138"/>
        <end position="160"/>
    </location>
</feature>
<keyword evidence="5 6" id="KW-0472">Membrane</keyword>
<proteinExistence type="predicted"/>
<feature type="transmembrane region" description="Helical" evidence="6">
    <location>
        <begin position="890"/>
        <end position="909"/>
    </location>
</feature>
<feature type="domain" description="Rhodopsin" evidence="7">
    <location>
        <begin position="31"/>
        <end position="282"/>
    </location>
</feature>
<dbReference type="EMBL" id="SPNV01000148">
    <property type="protein sequence ID" value="KAF5859912.1"/>
    <property type="molecule type" value="Genomic_DNA"/>
</dbReference>
<dbReference type="AlphaFoldDB" id="A0A8H6A1N5"/>
<feature type="transmembrane region" description="Helical" evidence="6">
    <location>
        <begin position="855"/>
        <end position="878"/>
    </location>
</feature>
<feature type="transmembrane region" description="Helical" evidence="6">
    <location>
        <begin position="710"/>
        <end position="743"/>
    </location>
</feature>
<evidence type="ECO:0000313" key="9">
    <source>
        <dbReference type="Proteomes" id="UP000541154"/>
    </source>
</evidence>
<gene>
    <name evidence="8" type="ORF">ETB97_002226</name>
</gene>
<feature type="transmembrane region" description="Helical" evidence="6">
    <location>
        <begin position="435"/>
        <end position="459"/>
    </location>
</feature>
<comment type="caution">
    <text evidence="8">The sequence shown here is derived from an EMBL/GenBank/DDBJ whole genome shotgun (WGS) entry which is preliminary data.</text>
</comment>
<evidence type="ECO:0000259" key="7">
    <source>
        <dbReference type="Pfam" id="PF20684"/>
    </source>
</evidence>
<evidence type="ECO:0000256" key="3">
    <source>
        <dbReference type="ARBA" id="ARBA00022692"/>
    </source>
</evidence>
<organism evidence="8 9">
    <name type="scientific">Petromyces alliaceus</name>
    <name type="common">Aspergillus alliaceus</name>
    <dbReference type="NCBI Taxonomy" id="209559"/>
    <lineage>
        <taxon>Eukaryota</taxon>
        <taxon>Fungi</taxon>
        <taxon>Dikarya</taxon>
        <taxon>Ascomycota</taxon>
        <taxon>Pezizomycotina</taxon>
        <taxon>Eurotiomycetes</taxon>
        <taxon>Eurotiomycetidae</taxon>
        <taxon>Eurotiales</taxon>
        <taxon>Aspergillaceae</taxon>
        <taxon>Aspergillus</taxon>
        <taxon>Aspergillus subgen. Circumdati</taxon>
    </lineage>
</organism>
<feature type="transmembrane region" description="Helical" evidence="6">
    <location>
        <begin position="471"/>
        <end position="495"/>
    </location>
</feature>
<feature type="transmembrane region" description="Helical" evidence="6">
    <location>
        <begin position="665"/>
        <end position="690"/>
    </location>
</feature>
<keyword evidence="2" id="KW-0813">Transport</keyword>
<feature type="transmembrane region" description="Helical" evidence="6">
    <location>
        <begin position="15"/>
        <end position="34"/>
    </location>
</feature>
<dbReference type="PANTHER" id="PTHR45649">
    <property type="entry name" value="AMINO-ACID PERMEASE BAT1"/>
    <property type="match status" value="1"/>
</dbReference>
<sequence>MKQELRETWTPGINVLTWFMLITAILSVSTRLGTKYWIFRKLTVDDALSIGALVTCIAQSIAISIATQGGLGQHRNTLSAASIEKMMKASRALTVPYCCFDQSQYAANILFIATMCCSKLALVIFIRNLTPTTLDRRFALGLGAFIVLWTITGIFTAAFQCRMPDTWNYLQAKCFDLIAWWNYLGITNILSEAGIIAQALLVIVRVQADIHKKAVLASVFLFRVVYLTLSVVVAIICQLAYARVAKGSTDSSWDAWAVVVSTQITQTLSIVTACSPQFKPFLDSLRSSGMSLGGTNYGSRQRTYAMTSYKASLGGRTGDTPSEAHELVTMPEGGVNRTIVSYSPDCDAESLSTGWLPGLFASATAETKTSITALLGPLRQAFSPLSIFSLLIMSSQQLKQMSTTGMQEIGCPLSKELDDANLARMGKRPVLKRNFGLMSMLGFSCTILITWEGIVVLFLQAYQNGGPAGAVYGFIFVWVGVASTFVVLSELASMAPTSGGQYHWCAMLAPRSKMKLFSYLTGWLTVIGWQATYATSCYLCGTLIQGLIVLTQSSYQPQNWHGTLLFWAIALFSVGINSVGGKLLPRFEGFILILHILGFFAILIPLTYMADHGSAEEVFTQFLNLGGFPSQGLSFFVGMVGCIFAFAGGDAAVHMSEEITNASTAVPTSIMLSVLINGSLGFGMLLSILFCLGDVEKALDSSTGYPFMSIFLQATGSVPGTAAMCSIVTTMGITTSVGMLASASRQFWSFARDRGVPGWQVWSQVHGSTAVPIYSVLLTTCVVCLLALINIGSSVAFNDLVAMSISGLYLSYMVVAGLLLYRRCTGGISNGRRSDTAVVNTVGAKLVWGPFHLPGIWGILVNSFALIYMTIAVFFSFWPPSWVVTVQTMNFSVVGTFGVILLSLIYYVFRAKSVYDGPIVEID</sequence>
<keyword evidence="9" id="KW-1185">Reference proteome</keyword>
<evidence type="ECO:0000256" key="2">
    <source>
        <dbReference type="ARBA" id="ARBA00022448"/>
    </source>
</evidence>
<feature type="transmembrane region" description="Helical" evidence="6">
    <location>
        <begin position="801"/>
        <end position="821"/>
    </location>
</feature>
<evidence type="ECO:0000256" key="1">
    <source>
        <dbReference type="ARBA" id="ARBA00004141"/>
    </source>
</evidence>
<evidence type="ECO:0000256" key="4">
    <source>
        <dbReference type="ARBA" id="ARBA00022989"/>
    </source>
</evidence>
<keyword evidence="3 6" id="KW-0812">Transmembrane</keyword>
<evidence type="ECO:0000256" key="5">
    <source>
        <dbReference type="ARBA" id="ARBA00023136"/>
    </source>
</evidence>
<dbReference type="GO" id="GO:0016020">
    <property type="term" value="C:membrane"/>
    <property type="evidence" value="ECO:0007669"/>
    <property type="project" value="UniProtKB-SubCell"/>
</dbReference>
<reference evidence="8 9" key="1">
    <citation type="submission" date="2019-04" db="EMBL/GenBank/DDBJ databases">
        <title>Aspergillus burnettii sp. nov., novel species from soil in southeast Queensland.</title>
        <authorList>
            <person name="Gilchrist C.L.M."/>
            <person name="Pitt J.I."/>
            <person name="Lange L."/>
            <person name="Lacey H.J."/>
            <person name="Vuong D."/>
            <person name="Midgley D.J."/>
            <person name="Greenfield P."/>
            <person name="Bradbury M."/>
            <person name="Lacey E."/>
            <person name="Busk P.K."/>
            <person name="Pilgaard B."/>
            <person name="Chooi Y.H."/>
            <person name="Piggott A.M."/>
        </authorList>
    </citation>
    <scope>NUCLEOTIDE SEQUENCE [LARGE SCALE GENOMIC DNA]</scope>
    <source>
        <strain evidence="8 9">FRR 5400</strain>
    </source>
</reference>
<feature type="transmembrane region" description="Helical" evidence="6">
    <location>
        <begin position="630"/>
        <end position="653"/>
    </location>
</feature>
<dbReference type="Pfam" id="PF20684">
    <property type="entry name" value="Fung_rhodopsin"/>
    <property type="match status" value="1"/>
</dbReference>
<dbReference type="InterPro" id="IPR049326">
    <property type="entry name" value="Rhodopsin_dom_fungi"/>
</dbReference>
<keyword evidence="4 6" id="KW-1133">Transmembrane helix</keyword>
<feature type="transmembrane region" description="Helical" evidence="6">
    <location>
        <begin position="215"/>
        <end position="241"/>
    </location>
</feature>
<protein>
    <recommendedName>
        <fullName evidence="7">Rhodopsin domain-containing protein</fullName>
    </recommendedName>
</protein>
<feature type="transmembrane region" description="Helical" evidence="6">
    <location>
        <begin position="591"/>
        <end position="610"/>
    </location>
</feature>
<dbReference type="PANTHER" id="PTHR45649:SF1">
    <property type="entry name" value="TRANSPORTER, PUTATIVE (EUROFUNG)-RELATED"/>
    <property type="match status" value="1"/>
</dbReference>
<dbReference type="Gene3D" id="1.20.1740.10">
    <property type="entry name" value="Amino acid/polyamine transporter I"/>
    <property type="match status" value="1"/>
</dbReference>